<comment type="caution">
    <text evidence="2">The sequence shown here is derived from an EMBL/GenBank/DDBJ whole genome shotgun (WGS) entry which is preliminary data.</text>
</comment>
<evidence type="ECO:0000259" key="1">
    <source>
        <dbReference type="SMART" id="SM00507"/>
    </source>
</evidence>
<dbReference type="InterPro" id="IPR029471">
    <property type="entry name" value="HNH_5"/>
</dbReference>
<gene>
    <name evidence="2" type="ORF">LCGC14_1935590</name>
</gene>
<dbReference type="PANTHER" id="PTHR33877:SF2">
    <property type="entry name" value="OS07G0170200 PROTEIN"/>
    <property type="match status" value="1"/>
</dbReference>
<dbReference type="InterPro" id="IPR003615">
    <property type="entry name" value="HNH_nuc"/>
</dbReference>
<dbReference type="CDD" id="cd00085">
    <property type="entry name" value="HNHc"/>
    <property type="match status" value="1"/>
</dbReference>
<proteinExistence type="predicted"/>
<dbReference type="InterPro" id="IPR052892">
    <property type="entry name" value="NA-targeting_endonuclease"/>
</dbReference>
<accession>A0A0F9GA72</accession>
<dbReference type="Pfam" id="PF14279">
    <property type="entry name" value="HNH_5"/>
    <property type="match status" value="1"/>
</dbReference>
<dbReference type="PANTHER" id="PTHR33877">
    <property type="entry name" value="SLL1193 PROTEIN"/>
    <property type="match status" value="1"/>
</dbReference>
<protein>
    <recommendedName>
        <fullName evidence="1">HNH nuclease domain-containing protein</fullName>
    </recommendedName>
</protein>
<dbReference type="EMBL" id="LAZR01020857">
    <property type="protein sequence ID" value="KKL87346.1"/>
    <property type="molecule type" value="Genomic_DNA"/>
</dbReference>
<reference evidence="2" key="1">
    <citation type="journal article" date="2015" name="Nature">
        <title>Complex archaea that bridge the gap between prokaryotes and eukaryotes.</title>
        <authorList>
            <person name="Spang A."/>
            <person name="Saw J.H."/>
            <person name="Jorgensen S.L."/>
            <person name="Zaremba-Niedzwiedzka K."/>
            <person name="Martijn J."/>
            <person name="Lind A.E."/>
            <person name="van Eijk R."/>
            <person name="Schleper C."/>
            <person name="Guy L."/>
            <person name="Ettema T.J."/>
        </authorList>
    </citation>
    <scope>NUCLEOTIDE SEQUENCE</scope>
</reference>
<organism evidence="2">
    <name type="scientific">marine sediment metagenome</name>
    <dbReference type="NCBI Taxonomy" id="412755"/>
    <lineage>
        <taxon>unclassified sequences</taxon>
        <taxon>metagenomes</taxon>
        <taxon>ecological metagenomes</taxon>
    </lineage>
</organism>
<feature type="domain" description="HNH nuclease" evidence="1">
    <location>
        <begin position="13"/>
        <end position="62"/>
    </location>
</feature>
<dbReference type="AlphaFoldDB" id="A0A0F9GA72"/>
<sequence length="102" mass="11752">MRKRSQSRPLLPAAHLAVMRRDNYFCVYCDNLADVVDHVIPYRIGGRSIRTNGVACCTRCNMLKRGNRTMVVYGLTYLAIKGESLKWLFNDIRNGLIDMDRL</sequence>
<evidence type="ECO:0000313" key="2">
    <source>
        <dbReference type="EMBL" id="KKL87346.1"/>
    </source>
</evidence>
<dbReference type="SMART" id="SM00507">
    <property type="entry name" value="HNHc"/>
    <property type="match status" value="1"/>
</dbReference>
<name>A0A0F9GA72_9ZZZZ</name>
<dbReference type="Gene3D" id="1.10.30.50">
    <property type="match status" value="1"/>
</dbReference>